<dbReference type="OrthoDB" id="10272281at2759"/>
<dbReference type="Proteomes" id="UP000326924">
    <property type="component" value="Unassembled WGS sequence"/>
</dbReference>
<evidence type="ECO:0000313" key="1">
    <source>
        <dbReference type="EMBL" id="KAA8911414.1"/>
    </source>
</evidence>
<sequence length="120" mass="14272">MIGSVWSMMVTTPPPLSMFFFLFFFMLALRRHAERQPGLYDHLKSMNKRNLIPFSRWFKRRSARKYIIACKGWGRVRADHMEDADFIARATNGREGTVMVMWKRRFLFDPKNAEMQAGVY</sequence>
<comment type="caution">
    <text evidence="1">The sequence shown here is derived from an EMBL/GenBank/DDBJ whole genome shotgun (WGS) entry which is preliminary data.</text>
</comment>
<accession>A0A5J5F4M5</accession>
<keyword evidence="2" id="KW-1185">Reference proteome</keyword>
<evidence type="ECO:0000313" key="2">
    <source>
        <dbReference type="Proteomes" id="UP000326924"/>
    </source>
</evidence>
<protein>
    <submittedName>
        <fullName evidence="1">Uncharacterized protein</fullName>
    </submittedName>
</protein>
<gene>
    <name evidence="1" type="ORF">FN846DRAFT_936081</name>
</gene>
<dbReference type="InParanoid" id="A0A5J5F4M5"/>
<dbReference type="EMBL" id="VXIS01000036">
    <property type="protein sequence ID" value="KAA8911414.1"/>
    <property type="molecule type" value="Genomic_DNA"/>
</dbReference>
<dbReference type="AlphaFoldDB" id="A0A5J5F4M5"/>
<name>A0A5J5F4M5_9PEZI</name>
<organism evidence="1 2">
    <name type="scientific">Sphaerosporella brunnea</name>
    <dbReference type="NCBI Taxonomy" id="1250544"/>
    <lineage>
        <taxon>Eukaryota</taxon>
        <taxon>Fungi</taxon>
        <taxon>Dikarya</taxon>
        <taxon>Ascomycota</taxon>
        <taxon>Pezizomycotina</taxon>
        <taxon>Pezizomycetes</taxon>
        <taxon>Pezizales</taxon>
        <taxon>Pyronemataceae</taxon>
        <taxon>Sphaerosporella</taxon>
    </lineage>
</organism>
<proteinExistence type="predicted"/>
<reference evidence="1 2" key="1">
    <citation type="submission" date="2019-09" db="EMBL/GenBank/DDBJ databases">
        <title>Draft genome of the ectomycorrhizal ascomycete Sphaerosporella brunnea.</title>
        <authorList>
            <consortium name="DOE Joint Genome Institute"/>
            <person name="Benucci G.M."/>
            <person name="Marozzi G."/>
            <person name="Antonielli L."/>
            <person name="Sanchez S."/>
            <person name="Marco P."/>
            <person name="Wang X."/>
            <person name="Falini L.B."/>
            <person name="Barry K."/>
            <person name="Haridas S."/>
            <person name="Lipzen A."/>
            <person name="Labutti K."/>
            <person name="Grigoriev I.V."/>
            <person name="Murat C."/>
            <person name="Martin F."/>
            <person name="Albertini E."/>
            <person name="Donnini D."/>
            <person name="Bonito G."/>
        </authorList>
    </citation>
    <scope>NUCLEOTIDE SEQUENCE [LARGE SCALE GENOMIC DNA]</scope>
    <source>
        <strain evidence="1 2">Sb_GMNB300</strain>
    </source>
</reference>